<dbReference type="InterPro" id="IPR003838">
    <property type="entry name" value="ABC3_permease_C"/>
</dbReference>
<dbReference type="PATRIC" id="fig|266128.3.peg.2123"/>
<evidence type="ECO:0000259" key="8">
    <source>
        <dbReference type="Pfam" id="PF02687"/>
    </source>
</evidence>
<feature type="domain" description="MacB-like periplasmic core" evidence="9">
    <location>
        <begin position="55"/>
        <end position="249"/>
    </location>
</feature>
<dbReference type="InterPro" id="IPR050250">
    <property type="entry name" value="Macrolide_Exporter_MacB"/>
</dbReference>
<accession>A0A0R0BSP8</accession>
<dbReference type="PANTHER" id="PTHR30572">
    <property type="entry name" value="MEMBRANE COMPONENT OF TRANSPORTER-RELATED"/>
    <property type="match status" value="1"/>
</dbReference>
<evidence type="ECO:0000313" key="10">
    <source>
        <dbReference type="EMBL" id="KRG60123.1"/>
    </source>
</evidence>
<keyword evidence="11" id="KW-1185">Reference proteome</keyword>
<dbReference type="Pfam" id="PF12704">
    <property type="entry name" value="MacB_PCD"/>
    <property type="match status" value="1"/>
</dbReference>
<dbReference type="STRING" id="266128.ABB25_02390"/>
<evidence type="ECO:0000259" key="9">
    <source>
        <dbReference type="Pfam" id="PF12704"/>
    </source>
</evidence>
<evidence type="ECO:0000256" key="4">
    <source>
        <dbReference type="ARBA" id="ARBA00022989"/>
    </source>
</evidence>
<evidence type="ECO:0000256" key="1">
    <source>
        <dbReference type="ARBA" id="ARBA00004651"/>
    </source>
</evidence>
<dbReference type="AlphaFoldDB" id="A0A0R0BSP8"/>
<feature type="transmembrane region" description="Helical" evidence="7">
    <location>
        <begin position="16"/>
        <end position="38"/>
    </location>
</feature>
<keyword evidence="2" id="KW-1003">Cell membrane</keyword>
<dbReference type="Proteomes" id="UP000051254">
    <property type="component" value="Unassembled WGS sequence"/>
</dbReference>
<organism evidence="10 11">
    <name type="scientific">Stenotrophomonas koreensis</name>
    <dbReference type="NCBI Taxonomy" id="266128"/>
    <lineage>
        <taxon>Bacteria</taxon>
        <taxon>Pseudomonadati</taxon>
        <taxon>Pseudomonadota</taxon>
        <taxon>Gammaproteobacteria</taxon>
        <taxon>Lysobacterales</taxon>
        <taxon>Lysobacteraceae</taxon>
        <taxon>Stenotrophomonas</taxon>
    </lineage>
</organism>
<proteinExistence type="inferred from homology"/>
<comment type="caution">
    <text evidence="10">The sequence shown here is derived from an EMBL/GenBank/DDBJ whole genome shotgun (WGS) entry which is preliminary data.</text>
</comment>
<feature type="domain" description="ABC3 transporter permease C-terminal" evidence="8">
    <location>
        <begin position="288"/>
        <end position="400"/>
    </location>
</feature>
<feature type="transmembrane region" description="Helical" evidence="7">
    <location>
        <begin position="371"/>
        <end position="389"/>
    </location>
</feature>
<dbReference type="RefSeq" id="WP_057663185.1">
    <property type="nucleotide sequence ID" value="NZ_LDJH01000005.1"/>
</dbReference>
<evidence type="ECO:0000256" key="6">
    <source>
        <dbReference type="ARBA" id="ARBA00038076"/>
    </source>
</evidence>
<dbReference type="InterPro" id="IPR025857">
    <property type="entry name" value="MacB_PCD"/>
</dbReference>
<comment type="subcellular location">
    <subcellularLocation>
        <location evidence="1">Cell membrane</location>
        <topology evidence="1">Multi-pass membrane protein</topology>
    </subcellularLocation>
</comment>
<keyword evidence="5 7" id="KW-0472">Membrane</keyword>
<evidence type="ECO:0000256" key="5">
    <source>
        <dbReference type="ARBA" id="ARBA00023136"/>
    </source>
</evidence>
<dbReference type="OrthoDB" id="9770036at2"/>
<dbReference type="Pfam" id="PF02687">
    <property type="entry name" value="FtsX"/>
    <property type="match status" value="1"/>
</dbReference>
<keyword evidence="4 7" id="KW-1133">Transmembrane helix</keyword>
<comment type="similarity">
    <text evidence="6">Belongs to the ABC-4 integral membrane protein family.</text>
</comment>
<feature type="transmembrane region" description="Helical" evidence="7">
    <location>
        <begin position="329"/>
        <end position="351"/>
    </location>
</feature>
<sequence length="407" mass="43964">MHIRPILSTLARHKTAAALIVLEVAISCAILCNALFIVSERIARISLPSGVAEAHLVDIRVAGIGNVDQAGARTREDLEALRRIPGVASATVINQVPFQSGSWNTSISTEPDFKGTVVNAAQYGVSSDGLKTLGVNLIAGRDFHPDEYISTDDLRAMADPNQARISLIISQAMAERLFPGEQAVGKAVYMGPVLVRVIGVVETLKRASAMQGDLEMSLIMPMVMNYNDGGFYLLNVADPAMREEVMAAAVKVLEKNDPNRLIREPRTYDSVRAKFFSADRDMVGLLLVVSILLLLVTALGIVGLASFWVGQRTRQIGIRRALGATRGQILQYFLTENVLLVSAGIVAGMLLSYGLNQWLMGQYSLPRLPLYYLPIGAVVLWALGLLSVYGPARRAASVPPAVATRSL</sequence>
<name>A0A0R0BSP8_9GAMM</name>
<dbReference type="GO" id="GO:0022857">
    <property type="term" value="F:transmembrane transporter activity"/>
    <property type="evidence" value="ECO:0007669"/>
    <property type="project" value="TreeGrafter"/>
</dbReference>
<evidence type="ECO:0000256" key="7">
    <source>
        <dbReference type="SAM" id="Phobius"/>
    </source>
</evidence>
<gene>
    <name evidence="10" type="ORF">ABB25_02390</name>
</gene>
<evidence type="ECO:0000256" key="2">
    <source>
        <dbReference type="ARBA" id="ARBA00022475"/>
    </source>
</evidence>
<feature type="transmembrane region" description="Helical" evidence="7">
    <location>
        <begin position="282"/>
        <end position="309"/>
    </location>
</feature>
<evidence type="ECO:0000313" key="11">
    <source>
        <dbReference type="Proteomes" id="UP000051254"/>
    </source>
</evidence>
<dbReference type="PANTHER" id="PTHR30572:SF4">
    <property type="entry name" value="ABC TRANSPORTER PERMEASE YTRF"/>
    <property type="match status" value="1"/>
</dbReference>
<keyword evidence="3 7" id="KW-0812">Transmembrane</keyword>
<dbReference type="GO" id="GO:0005886">
    <property type="term" value="C:plasma membrane"/>
    <property type="evidence" value="ECO:0007669"/>
    <property type="project" value="UniProtKB-SubCell"/>
</dbReference>
<dbReference type="EMBL" id="LDJH01000005">
    <property type="protein sequence ID" value="KRG60123.1"/>
    <property type="molecule type" value="Genomic_DNA"/>
</dbReference>
<reference evidence="10 11" key="1">
    <citation type="submission" date="2015-05" db="EMBL/GenBank/DDBJ databases">
        <title>Genome sequencing and analysis of members of genus Stenotrophomonas.</title>
        <authorList>
            <person name="Patil P.P."/>
            <person name="Midha S."/>
            <person name="Patil P.B."/>
        </authorList>
    </citation>
    <scope>NUCLEOTIDE SEQUENCE [LARGE SCALE GENOMIC DNA]</scope>
    <source>
        <strain evidence="10 11">DSM 17805</strain>
    </source>
</reference>
<protein>
    <submittedName>
        <fullName evidence="10">ABC transporter permease</fullName>
    </submittedName>
</protein>
<evidence type="ECO:0000256" key="3">
    <source>
        <dbReference type="ARBA" id="ARBA00022692"/>
    </source>
</evidence>